<dbReference type="GO" id="GO:0006508">
    <property type="term" value="P:proteolysis"/>
    <property type="evidence" value="ECO:0007669"/>
    <property type="project" value="UniProtKB-KW"/>
</dbReference>
<feature type="transmembrane region" description="Helical" evidence="12">
    <location>
        <begin position="96"/>
        <end position="113"/>
    </location>
</feature>
<keyword evidence="6" id="KW-0479">Metal-binding</keyword>
<evidence type="ECO:0000313" key="14">
    <source>
        <dbReference type="EMBL" id="HIS65234.1"/>
    </source>
</evidence>
<dbReference type="Pfam" id="PF02163">
    <property type="entry name" value="Peptidase_M50"/>
    <property type="match status" value="1"/>
</dbReference>
<dbReference type="GO" id="GO:0008237">
    <property type="term" value="F:metallopeptidase activity"/>
    <property type="evidence" value="ECO:0007669"/>
    <property type="project" value="UniProtKB-KW"/>
</dbReference>
<evidence type="ECO:0000256" key="2">
    <source>
        <dbReference type="ARBA" id="ARBA00004141"/>
    </source>
</evidence>
<evidence type="ECO:0000256" key="7">
    <source>
        <dbReference type="ARBA" id="ARBA00022801"/>
    </source>
</evidence>
<dbReference type="PANTHER" id="PTHR39188:SF3">
    <property type="entry name" value="STAGE IV SPORULATION PROTEIN FB"/>
    <property type="match status" value="1"/>
</dbReference>
<keyword evidence="10" id="KW-0482">Metalloprotease</keyword>
<comment type="cofactor">
    <cofactor evidence="1">
        <name>Zn(2+)</name>
        <dbReference type="ChEBI" id="CHEBI:29105"/>
    </cofactor>
</comment>
<keyword evidence="5 12" id="KW-0812">Transmembrane</keyword>
<evidence type="ECO:0000256" key="3">
    <source>
        <dbReference type="ARBA" id="ARBA00007931"/>
    </source>
</evidence>
<dbReference type="Proteomes" id="UP000886741">
    <property type="component" value="Unassembled WGS sequence"/>
</dbReference>
<evidence type="ECO:0000256" key="1">
    <source>
        <dbReference type="ARBA" id="ARBA00001947"/>
    </source>
</evidence>
<comment type="caution">
    <text evidence="14">The sequence shown here is derived from an EMBL/GenBank/DDBJ whole genome shotgun (WGS) entry which is preliminary data.</text>
</comment>
<keyword evidence="11 12" id="KW-0472">Membrane</keyword>
<dbReference type="InterPro" id="IPR008915">
    <property type="entry name" value="Peptidase_M50"/>
</dbReference>
<evidence type="ECO:0000256" key="6">
    <source>
        <dbReference type="ARBA" id="ARBA00022723"/>
    </source>
</evidence>
<evidence type="ECO:0000256" key="4">
    <source>
        <dbReference type="ARBA" id="ARBA00022670"/>
    </source>
</evidence>
<organism evidence="14 15">
    <name type="scientific">Candidatus Avoscillospira avistercoris</name>
    <dbReference type="NCBI Taxonomy" id="2840707"/>
    <lineage>
        <taxon>Bacteria</taxon>
        <taxon>Bacillati</taxon>
        <taxon>Bacillota</taxon>
        <taxon>Clostridia</taxon>
        <taxon>Eubacteriales</taxon>
        <taxon>Oscillospiraceae</taxon>
        <taxon>Oscillospiraceae incertae sedis</taxon>
        <taxon>Candidatus Avoscillospira</taxon>
    </lineage>
</organism>
<name>A0A9D1FA86_9FIRM</name>
<keyword evidence="8" id="KW-0862">Zinc</keyword>
<evidence type="ECO:0000256" key="5">
    <source>
        <dbReference type="ARBA" id="ARBA00022692"/>
    </source>
</evidence>
<evidence type="ECO:0000256" key="9">
    <source>
        <dbReference type="ARBA" id="ARBA00022989"/>
    </source>
</evidence>
<evidence type="ECO:0000256" key="12">
    <source>
        <dbReference type="SAM" id="Phobius"/>
    </source>
</evidence>
<proteinExistence type="inferred from homology"/>
<reference evidence="14" key="1">
    <citation type="submission" date="2020-10" db="EMBL/GenBank/DDBJ databases">
        <authorList>
            <person name="Gilroy R."/>
        </authorList>
    </citation>
    <scope>NUCLEOTIDE SEQUENCE</scope>
    <source>
        <strain evidence="14">ChiBcec16-1751</strain>
    </source>
</reference>
<comment type="subcellular location">
    <subcellularLocation>
        <location evidence="2">Membrane</location>
        <topology evidence="2">Multi-pass membrane protein</topology>
    </subcellularLocation>
</comment>
<feature type="transmembrane region" description="Helical" evidence="12">
    <location>
        <begin position="134"/>
        <end position="154"/>
    </location>
</feature>
<keyword evidence="4" id="KW-0645">Protease</keyword>
<evidence type="ECO:0000256" key="8">
    <source>
        <dbReference type="ARBA" id="ARBA00022833"/>
    </source>
</evidence>
<gene>
    <name evidence="14" type="ORF">IAA83_07690</name>
</gene>
<reference evidence="14" key="2">
    <citation type="journal article" date="2021" name="PeerJ">
        <title>Extensive microbial diversity within the chicken gut microbiome revealed by metagenomics and culture.</title>
        <authorList>
            <person name="Gilroy R."/>
            <person name="Ravi A."/>
            <person name="Getino M."/>
            <person name="Pursley I."/>
            <person name="Horton D.L."/>
            <person name="Alikhan N.F."/>
            <person name="Baker D."/>
            <person name="Gharbi K."/>
            <person name="Hall N."/>
            <person name="Watson M."/>
            <person name="Adriaenssens E.M."/>
            <person name="Foster-Nyarko E."/>
            <person name="Jarju S."/>
            <person name="Secka A."/>
            <person name="Antonio M."/>
            <person name="Oren A."/>
            <person name="Chaudhuri R.R."/>
            <person name="La Ragione R."/>
            <person name="Hildebrand F."/>
            <person name="Pallen M.J."/>
        </authorList>
    </citation>
    <scope>NUCLEOTIDE SEQUENCE</scope>
    <source>
        <strain evidence="14">ChiBcec16-1751</strain>
    </source>
</reference>
<comment type="similarity">
    <text evidence="3">Belongs to the peptidase M50B family.</text>
</comment>
<protein>
    <recommendedName>
        <fullName evidence="13">Peptidase M50 domain-containing protein</fullName>
    </recommendedName>
</protein>
<keyword evidence="7" id="KW-0378">Hydrolase</keyword>
<keyword evidence="9 12" id="KW-1133">Transmembrane helix</keyword>
<evidence type="ECO:0000259" key="13">
    <source>
        <dbReference type="Pfam" id="PF02163"/>
    </source>
</evidence>
<dbReference type="GO" id="GO:0016020">
    <property type="term" value="C:membrane"/>
    <property type="evidence" value="ECO:0007669"/>
    <property type="project" value="UniProtKB-SubCell"/>
</dbReference>
<feature type="transmembrane region" description="Helical" evidence="12">
    <location>
        <begin position="160"/>
        <end position="177"/>
    </location>
</feature>
<accession>A0A9D1FA86</accession>
<dbReference type="GO" id="GO:0046872">
    <property type="term" value="F:metal ion binding"/>
    <property type="evidence" value="ECO:0007669"/>
    <property type="project" value="UniProtKB-KW"/>
</dbReference>
<sequence>MVFLHIDPGWLVLMALLWYWDPLGCFYPFCAAMALHELGHLAALSLLRVPVRRMRLDLSGAVLETGATDYRRELLCALAGPAANGLGLFFWDMFPLFARCCLLLGAFNLLPLPPLDGGKALRAFLLLRCNTATAFAALMAVTWVTAAALMLWALCLTTDHGLWPVAAAGLALLRLTLTMKKHL</sequence>
<dbReference type="PANTHER" id="PTHR39188">
    <property type="entry name" value="MEMBRANE-ASSOCIATED ZINC METALLOPROTEASE M50B"/>
    <property type="match status" value="1"/>
</dbReference>
<dbReference type="AlphaFoldDB" id="A0A9D1FA86"/>
<feature type="domain" description="Peptidase M50" evidence="13">
    <location>
        <begin position="92"/>
        <end position="130"/>
    </location>
</feature>
<evidence type="ECO:0000256" key="10">
    <source>
        <dbReference type="ARBA" id="ARBA00023049"/>
    </source>
</evidence>
<evidence type="ECO:0000256" key="11">
    <source>
        <dbReference type="ARBA" id="ARBA00023136"/>
    </source>
</evidence>
<evidence type="ECO:0000313" key="15">
    <source>
        <dbReference type="Proteomes" id="UP000886741"/>
    </source>
</evidence>
<dbReference type="EMBL" id="DVJJ01000117">
    <property type="protein sequence ID" value="HIS65234.1"/>
    <property type="molecule type" value="Genomic_DNA"/>
</dbReference>